<dbReference type="InterPro" id="IPR012310">
    <property type="entry name" value="DNA_ligase_ATP-dep_cent"/>
</dbReference>
<comment type="catalytic activity">
    <reaction evidence="14">
        <text>a 5'-end diphospho-ribonucleoside in mRNA + GTP + H(+) = a 5'-end (5'-triphosphoguanosine)-ribonucleoside in mRNA + diphosphate</text>
        <dbReference type="Rhea" id="RHEA:67012"/>
        <dbReference type="Rhea" id="RHEA-COMP:17165"/>
        <dbReference type="Rhea" id="RHEA-COMP:17166"/>
        <dbReference type="ChEBI" id="CHEBI:15378"/>
        <dbReference type="ChEBI" id="CHEBI:33019"/>
        <dbReference type="ChEBI" id="CHEBI:37565"/>
        <dbReference type="ChEBI" id="CHEBI:167616"/>
        <dbReference type="ChEBI" id="CHEBI:167617"/>
        <dbReference type="EC" id="2.7.7.50"/>
    </reaction>
    <physiologicalReaction direction="left-to-right" evidence="14">
        <dbReference type="Rhea" id="RHEA:67013"/>
    </physiologicalReaction>
</comment>
<comment type="similarity">
    <text evidence="2 16">Belongs to the eukaryotic GTase family.</text>
</comment>
<keyword evidence="21" id="KW-1185">Reference proteome</keyword>
<dbReference type="EMBL" id="ML213505">
    <property type="protein sequence ID" value="TFK55061.1"/>
    <property type="molecule type" value="Genomic_DNA"/>
</dbReference>
<proteinExistence type="inferred from homology"/>
<dbReference type="PIRSF" id="PIRSF036959">
    <property type="entry name" value="mRNA_cap_alpha"/>
    <property type="match status" value="1"/>
</dbReference>
<evidence type="ECO:0000256" key="2">
    <source>
        <dbReference type="ARBA" id="ARBA00010237"/>
    </source>
</evidence>
<sequence>MPSVPDLPGDLVPPRSEQDRWLKQHVAMMCQLEHERFPGSQPVSFGTKDLEKLEQQDYWVCEKSDGVRVLLLVVTMNPNDQSVYLIDRRNDYRSLLGLFFPHHENPKTPLRNTLIDGELVLDEDPRTHYRTLRYLAFDCLVVDNQNVMSRPLDKRYGRLKEWFYKPHATMLREFPGMGQTQPFEIRVKDLSVSYGIEKIFNVDIPALQHGNDGLIFTCVNTPYTPGTDTNILKWKPPEENSIDFKLVLRFPPQDSNPKQPDFHKKPMFALYMWCGDDRGVPRYEPFDIMHVEDGEWERMKASGEQIDERIVEVSWDPKGENWRMMRFRDDKPNGNHRTVVENIIQSIADGVGKDALIARCPAIRAAWKARAAQPARAPPRPPQQAPAQPPHPPPPPFQEPGPLHQPAPPQNVEFRYGPLGPSRWSKVSGPAMVAGMSR</sequence>
<evidence type="ECO:0000256" key="13">
    <source>
        <dbReference type="ARBA" id="ARBA00030702"/>
    </source>
</evidence>
<evidence type="ECO:0000256" key="7">
    <source>
        <dbReference type="ARBA" id="ARBA00022695"/>
    </source>
</evidence>
<dbReference type="InterPro" id="IPR051029">
    <property type="entry name" value="mRNA_Capping_Enz/RNA_Phosphat"/>
</dbReference>
<keyword evidence="11 16" id="KW-0539">Nucleus</keyword>
<dbReference type="GO" id="GO:0006281">
    <property type="term" value="P:DNA repair"/>
    <property type="evidence" value="ECO:0007669"/>
    <property type="project" value="InterPro"/>
</dbReference>
<accession>A0A5C3NN50</accession>
<dbReference type="Pfam" id="PF03919">
    <property type="entry name" value="mRNA_cap_C"/>
    <property type="match status" value="1"/>
</dbReference>
<evidence type="ECO:0000256" key="1">
    <source>
        <dbReference type="ARBA" id="ARBA00004123"/>
    </source>
</evidence>
<evidence type="ECO:0000256" key="16">
    <source>
        <dbReference type="PIRNR" id="PIRNR036959"/>
    </source>
</evidence>
<keyword evidence="10 16" id="KW-0342">GTP-binding</keyword>
<evidence type="ECO:0000256" key="15">
    <source>
        <dbReference type="ARBA" id="ARBA00047082"/>
    </source>
</evidence>
<evidence type="ECO:0000256" key="9">
    <source>
        <dbReference type="ARBA" id="ARBA00023042"/>
    </source>
</evidence>
<comment type="function">
    <text evidence="16">Second step of mRNA capping. Transfer of the GMP moiety of GTP to the 5'-end of RNA via an enzyme-GMP covalent reaction intermediate.</text>
</comment>
<dbReference type="InterPro" id="IPR017075">
    <property type="entry name" value="mRNA_cap_enzyme_alpha"/>
</dbReference>
<dbReference type="Pfam" id="PF01331">
    <property type="entry name" value="mRNA_cap_enzyme"/>
    <property type="match status" value="1"/>
</dbReference>
<evidence type="ECO:0000259" key="19">
    <source>
        <dbReference type="PROSITE" id="PS50160"/>
    </source>
</evidence>
<feature type="domain" description="ATP-dependent DNA ligase family profile" evidence="19">
    <location>
        <begin position="134"/>
        <end position="236"/>
    </location>
</feature>
<evidence type="ECO:0000256" key="18">
    <source>
        <dbReference type="SAM" id="MobiDB-lite"/>
    </source>
</evidence>
<comment type="subunit">
    <text evidence="15">Heterodimer. The mRNA-capping enzyme is composed of two separate chains alpha and beta, respectively a mRNA guanylyltransferase and an mRNA 5'-triphosphate monophosphatase.</text>
</comment>
<keyword evidence="9 16" id="KW-0506">mRNA capping</keyword>
<dbReference type="GO" id="GO:0005525">
    <property type="term" value="F:GTP binding"/>
    <property type="evidence" value="ECO:0007669"/>
    <property type="project" value="UniProtKB-KW"/>
</dbReference>
<dbReference type="PANTHER" id="PTHR10367">
    <property type="entry name" value="MRNA-CAPPING ENZYME"/>
    <property type="match status" value="1"/>
</dbReference>
<organism evidence="20 21">
    <name type="scientific">Heliocybe sulcata</name>
    <dbReference type="NCBI Taxonomy" id="5364"/>
    <lineage>
        <taxon>Eukaryota</taxon>
        <taxon>Fungi</taxon>
        <taxon>Dikarya</taxon>
        <taxon>Basidiomycota</taxon>
        <taxon>Agaricomycotina</taxon>
        <taxon>Agaricomycetes</taxon>
        <taxon>Gloeophyllales</taxon>
        <taxon>Gloeophyllaceae</taxon>
        <taxon>Heliocybe</taxon>
    </lineage>
</organism>
<dbReference type="STRING" id="5364.A0A5C3NN50"/>
<gene>
    <name evidence="20" type="ORF">OE88DRAFT_1622914</name>
</gene>
<dbReference type="InterPro" id="IPR013846">
    <property type="entry name" value="mRNA_cap_enzyme_C"/>
</dbReference>
<keyword evidence="8 16" id="KW-0547">Nucleotide-binding</keyword>
<dbReference type="FunFam" id="3.30.470.30:FF:000011">
    <property type="entry name" value="mRNA-capping enzyme subunit alpha"/>
    <property type="match status" value="1"/>
</dbReference>
<dbReference type="PROSITE" id="PS50160">
    <property type="entry name" value="DNA_LIGASE_A3"/>
    <property type="match status" value="1"/>
</dbReference>
<reference evidence="20 21" key="1">
    <citation type="journal article" date="2019" name="Nat. Ecol. Evol.">
        <title>Megaphylogeny resolves global patterns of mushroom evolution.</title>
        <authorList>
            <person name="Varga T."/>
            <person name="Krizsan K."/>
            <person name="Foldi C."/>
            <person name="Dima B."/>
            <person name="Sanchez-Garcia M."/>
            <person name="Sanchez-Ramirez S."/>
            <person name="Szollosi G.J."/>
            <person name="Szarkandi J.G."/>
            <person name="Papp V."/>
            <person name="Albert L."/>
            <person name="Andreopoulos W."/>
            <person name="Angelini C."/>
            <person name="Antonin V."/>
            <person name="Barry K.W."/>
            <person name="Bougher N.L."/>
            <person name="Buchanan P."/>
            <person name="Buyck B."/>
            <person name="Bense V."/>
            <person name="Catcheside P."/>
            <person name="Chovatia M."/>
            <person name="Cooper J."/>
            <person name="Damon W."/>
            <person name="Desjardin D."/>
            <person name="Finy P."/>
            <person name="Geml J."/>
            <person name="Haridas S."/>
            <person name="Hughes K."/>
            <person name="Justo A."/>
            <person name="Karasinski D."/>
            <person name="Kautmanova I."/>
            <person name="Kiss B."/>
            <person name="Kocsube S."/>
            <person name="Kotiranta H."/>
            <person name="LaButti K.M."/>
            <person name="Lechner B.E."/>
            <person name="Liimatainen K."/>
            <person name="Lipzen A."/>
            <person name="Lukacs Z."/>
            <person name="Mihaltcheva S."/>
            <person name="Morgado L.N."/>
            <person name="Niskanen T."/>
            <person name="Noordeloos M.E."/>
            <person name="Ohm R.A."/>
            <person name="Ortiz-Santana B."/>
            <person name="Ovrebo C."/>
            <person name="Racz N."/>
            <person name="Riley R."/>
            <person name="Savchenko A."/>
            <person name="Shiryaev A."/>
            <person name="Soop K."/>
            <person name="Spirin V."/>
            <person name="Szebenyi C."/>
            <person name="Tomsovsky M."/>
            <person name="Tulloss R.E."/>
            <person name="Uehling J."/>
            <person name="Grigoriev I.V."/>
            <person name="Vagvolgyi C."/>
            <person name="Papp T."/>
            <person name="Martin F.M."/>
            <person name="Miettinen O."/>
            <person name="Hibbett D.S."/>
            <person name="Nagy L.G."/>
        </authorList>
    </citation>
    <scope>NUCLEOTIDE SEQUENCE [LARGE SCALE GENOMIC DNA]</scope>
    <source>
        <strain evidence="20 21">OMC1185</strain>
    </source>
</reference>
<feature type="active site" description="N6-GMP-lysine intermediate" evidence="17">
    <location>
        <position position="63"/>
    </location>
</feature>
<dbReference type="AlphaFoldDB" id="A0A5C3NN50"/>
<evidence type="ECO:0000256" key="8">
    <source>
        <dbReference type="ARBA" id="ARBA00022741"/>
    </source>
</evidence>
<keyword evidence="7 16" id="KW-0548">Nucleotidyltransferase</keyword>
<evidence type="ECO:0000256" key="6">
    <source>
        <dbReference type="ARBA" id="ARBA00022679"/>
    </source>
</evidence>
<evidence type="ECO:0000256" key="11">
    <source>
        <dbReference type="ARBA" id="ARBA00023242"/>
    </source>
</evidence>
<evidence type="ECO:0000256" key="17">
    <source>
        <dbReference type="PIRSR" id="PIRSR036959-1"/>
    </source>
</evidence>
<evidence type="ECO:0000256" key="5">
    <source>
        <dbReference type="ARBA" id="ARBA00022664"/>
    </source>
</evidence>
<keyword evidence="6 16" id="KW-0808">Transferase</keyword>
<dbReference type="GO" id="GO:0006310">
    <property type="term" value="P:DNA recombination"/>
    <property type="evidence" value="ECO:0007669"/>
    <property type="project" value="InterPro"/>
</dbReference>
<dbReference type="GO" id="GO:0006370">
    <property type="term" value="P:7-methylguanosine mRNA capping"/>
    <property type="evidence" value="ECO:0007669"/>
    <property type="project" value="UniProtKB-KW"/>
</dbReference>
<protein>
    <recommendedName>
        <fullName evidence="4 16">mRNA-capping enzyme subunit alpha</fullName>
        <ecNumber evidence="3 16">2.7.7.50</ecNumber>
    </recommendedName>
    <alternativeName>
        <fullName evidence="12 16">GTP--RNA guanylyltransferase</fullName>
    </alternativeName>
    <alternativeName>
        <fullName evidence="13 16">mRNA guanylyltransferase</fullName>
    </alternativeName>
</protein>
<feature type="region of interest" description="Disordered" evidence="18">
    <location>
        <begin position="369"/>
        <end position="438"/>
    </location>
</feature>
<evidence type="ECO:0000313" key="21">
    <source>
        <dbReference type="Proteomes" id="UP000305948"/>
    </source>
</evidence>
<keyword evidence="5 16" id="KW-0507">mRNA processing</keyword>
<evidence type="ECO:0000256" key="4">
    <source>
        <dbReference type="ARBA" id="ARBA00019171"/>
    </source>
</evidence>
<dbReference type="InterPro" id="IPR012340">
    <property type="entry name" value="NA-bd_OB-fold"/>
</dbReference>
<dbReference type="EC" id="2.7.7.50" evidence="3 16"/>
<dbReference type="InterPro" id="IPR001339">
    <property type="entry name" value="mRNA_cap_enzyme_adenylation"/>
</dbReference>
<dbReference type="GO" id="GO:0003910">
    <property type="term" value="F:DNA ligase (ATP) activity"/>
    <property type="evidence" value="ECO:0007669"/>
    <property type="project" value="InterPro"/>
</dbReference>
<evidence type="ECO:0000256" key="14">
    <source>
        <dbReference type="ARBA" id="ARBA00044624"/>
    </source>
</evidence>
<dbReference type="Gene3D" id="2.40.50.140">
    <property type="entry name" value="Nucleic acid-binding proteins"/>
    <property type="match status" value="1"/>
</dbReference>
<feature type="compositionally biased region" description="Pro residues" evidence="18">
    <location>
        <begin position="376"/>
        <end position="409"/>
    </location>
</feature>
<dbReference type="Proteomes" id="UP000305948">
    <property type="component" value="Unassembled WGS sequence"/>
</dbReference>
<dbReference type="PANTHER" id="PTHR10367:SF17">
    <property type="entry name" value="MRNA-CAPPING ENZYME"/>
    <property type="match status" value="1"/>
</dbReference>
<dbReference type="GO" id="GO:0005524">
    <property type="term" value="F:ATP binding"/>
    <property type="evidence" value="ECO:0007669"/>
    <property type="project" value="InterPro"/>
</dbReference>
<evidence type="ECO:0000256" key="3">
    <source>
        <dbReference type="ARBA" id="ARBA00012475"/>
    </source>
</evidence>
<dbReference type="GO" id="GO:0031533">
    <property type="term" value="C:mRNA capping enzyme complex"/>
    <property type="evidence" value="ECO:0007669"/>
    <property type="project" value="InterPro"/>
</dbReference>
<comment type="subcellular location">
    <subcellularLocation>
        <location evidence="1 16">Nucleus</location>
    </subcellularLocation>
</comment>
<dbReference type="OrthoDB" id="200924at2759"/>
<dbReference type="GO" id="GO:0004484">
    <property type="term" value="F:mRNA guanylyltransferase activity"/>
    <property type="evidence" value="ECO:0007669"/>
    <property type="project" value="UniProtKB-EC"/>
</dbReference>
<dbReference type="SUPFAM" id="SSF56091">
    <property type="entry name" value="DNA ligase/mRNA capping enzyme, catalytic domain"/>
    <property type="match status" value="1"/>
</dbReference>
<evidence type="ECO:0000256" key="12">
    <source>
        <dbReference type="ARBA" id="ARBA00029909"/>
    </source>
</evidence>
<evidence type="ECO:0000256" key="10">
    <source>
        <dbReference type="ARBA" id="ARBA00023134"/>
    </source>
</evidence>
<dbReference type="Gene3D" id="3.30.470.30">
    <property type="entry name" value="DNA ligase/mRNA capping enzyme"/>
    <property type="match status" value="1"/>
</dbReference>
<name>A0A5C3NN50_9AGAM</name>
<dbReference type="SUPFAM" id="SSF50249">
    <property type="entry name" value="Nucleic acid-binding proteins"/>
    <property type="match status" value="1"/>
</dbReference>
<evidence type="ECO:0000313" key="20">
    <source>
        <dbReference type="EMBL" id="TFK55061.1"/>
    </source>
</evidence>
<dbReference type="CDD" id="cd07895">
    <property type="entry name" value="Adenylation_mRNA_capping"/>
    <property type="match status" value="1"/>
</dbReference>